<proteinExistence type="predicted"/>
<keyword evidence="3" id="KW-1185">Reference proteome</keyword>
<evidence type="ECO:0000313" key="3">
    <source>
        <dbReference type="Proteomes" id="UP001174909"/>
    </source>
</evidence>
<sequence>MRAGLWLVIWLTRRWPASCSIRLRPGSRRGRAAIPGCYISDGERATAPKSPRSSLWVANLIPAPTNQEM</sequence>
<gene>
    <name evidence="2" type="ORF">GBAR_LOCUS4046</name>
</gene>
<reference evidence="2" key="1">
    <citation type="submission" date="2023-03" db="EMBL/GenBank/DDBJ databases">
        <authorList>
            <person name="Steffen K."/>
            <person name="Cardenas P."/>
        </authorList>
    </citation>
    <scope>NUCLEOTIDE SEQUENCE</scope>
</reference>
<feature type="signal peptide" evidence="1">
    <location>
        <begin position="1"/>
        <end position="19"/>
    </location>
</feature>
<evidence type="ECO:0008006" key="4">
    <source>
        <dbReference type="Google" id="ProtNLM"/>
    </source>
</evidence>
<organism evidence="2 3">
    <name type="scientific">Geodia barretti</name>
    <name type="common">Barrett's horny sponge</name>
    <dbReference type="NCBI Taxonomy" id="519541"/>
    <lineage>
        <taxon>Eukaryota</taxon>
        <taxon>Metazoa</taxon>
        <taxon>Porifera</taxon>
        <taxon>Demospongiae</taxon>
        <taxon>Heteroscleromorpha</taxon>
        <taxon>Tetractinellida</taxon>
        <taxon>Astrophorina</taxon>
        <taxon>Geodiidae</taxon>
        <taxon>Geodia</taxon>
    </lineage>
</organism>
<protein>
    <recommendedName>
        <fullName evidence="4">Secreted protein</fullName>
    </recommendedName>
</protein>
<dbReference type="Proteomes" id="UP001174909">
    <property type="component" value="Unassembled WGS sequence"/>
</dbReference>
<evidence type="ECO:0000313" key="2">
    <source>
        <dbReference type="EMBL" id="CAI8004977.1"/>
    </source>
</evidence>
<feature type="chain" id="PRO_5041301638" description="Secreted protein" evidence="1">
    <location>
        <begin position="20"/>
        <end position="69"/>
    </location>
</feature>
<evidence type="ECO:0000256" key="1">
    <source>
        <dbReference type="SAM" id="SignalP"/>
    </source>
</evidence>
<comment type="caution">
    <text evidence="2">The sequence shown here is derived from an EMBL/GenBank/DDBJ whole genome shotgun (WGS) entry which is preliminary data.</text>
</comment>
<accession>A0AA35R5E2</accession>
<keyword evidence="1" id="KW-0732">Signal</keyword>
<dbReference type="AlphaFoldDB" id="A0AA35R5E2"/>
<name>A0AA35R5E2_GEOBA</name>
<dbReference type="EMBL" id="CASHTH010000573">
    <property type="protein sequence ID" value="CAI8004977.1"/>
    <property type="molecule type" value="Genomic_DNA"/>
</dbReference>